<evidence type="ECO:0000256" key="2">
    <source>
        <dbReference type="ARBA" id="ARBA00023125"/>
    </source>
</evidence>
<evidence type="ECO:0000259" key="4">
    <source>
        <dbReference type="SMART" id="SM01043"/>
    </source>
</evidence>
<dbReference type="GO" id="GO:0006355">
    <property type="term" value="P:regulation of DNA-templated transcription"/>
    <property type="evidence" value="ECO:0007669"/>
    <property type="project" value="InterPro"/>
</dbReference>
<dbReference type="Pfam" id="PF03704">
    <property type="entry name" value="BTAD"/>
    <property type="match status" value="1"/>
</dbReference>
<dbReference type="SUPFAM" id="SSF46894">
    <property type="entry name" value="C-terminal effector domain of the bipartite response regulators"/>
    <property type="match status" value="1"/>
</dbReference>
<reference evidence="5 6" key="1">
    <citation type="submission" date="2020-08" db="EMBL/GenBank/DDBJ databases">
        <title>Genomic Encyclopedia of Type Strains, Phase IV (KMG-IV): sequencing the most valuable type-strain genomes for metagenomic binning, comparative biology and taxonomic classification.</title>
        <authorList>
            <person name="Goeker M."/>
        </authorList>
    </citation>
    <scope>NUCLEOTIDE SEQUENCE [LARGE SCALE GENOMIC DNA]</scope>
    <source>
        <strain evidence="5 6">DSM 27939</strain>
    </source>
</reference>
<comment type="caution">
    <text evidence="5">The sequence shown here is derived from an EMBL/GenBank/DDBJ whole genome shotgun (WGS) entry which is preliminary data.</text>
</comment>
<evidence type="ECO:0000259" key="3">
    <source>
        <dbReference type="SMART" id="SM00862"/>
    </source>
</evidence>
<evidence type="ECO:0000256" key="1">
    <source>
        <dbReference type="ARBA" id="ARBA00005820"/>
    </source>
</evidence>
<protein>
    <submittedName>
        <fullName evidence="5">DNA-binding SARP family transcriptional activator</fullName>
    </submittedName>
</protein>
<dbReference type="InterPro" id="IPR011990">
    <property type="entry name" value="TPR-like_helical_dom_sf"/>
</dbReference>
<accession>A0A7W8JY59</accession>
<dbReference type="SMART" id="SM00862">
    <property type="entry name" value="Trans_reg_C"/>
    <property type="match status" value="1"/>
</dbReference>
<evidence type="ECO:0000313" key="5">
    <source>
        <dbReference type="EMBL" id="MBB5365314.1"/>
    </source>
</evidence>
<proteinExistence type="inferred from homology"/>
<name>A0A7W8JY59_9DEIO</name>
<dbReference type="PANTHER" id="PTHR35807">
    <property type="entry name" value="TRANSCRIPTIONAL REGULATOR REDD-RELATED"/>
    <property type="match status" value="1"/>
</dbReference>
<gene>
    <name evidence="5" type="ORF">HNQ08_004435</name>
</gene>
<dbReference type="GO" id="GO:0003677">
    <property type="term" value="F:DNA binding"/>
    <property type="evidence" value="ECO:0007669"/>
    <property type="project" value="UniProtKB-KW"/>
</dbReference>
<dbReference type="InterPro" id="IPR001867">
    <property type="entry name" value="OmpR/PhoB-type_DNA-bd"/>
</dbReference>
<comment type="similarity">
    <text evidence="1">Belongs to the AfsR/DnrI/RedD regulatory family.</text>
</comment>
<dbReference type="Gene3D" id="1.10.10.10">
    <property type="entry name" value="Winged helix-like DNA-binding domain superfamily/Winged helix DNA-binding domain"/>
    <property type="match status" value="1"/>
</dbReference>
<keyword evidence="6" id="KW-1185">Reference proteome</keyword>
<feature type="domain" description="Bacterial transcriptional activator" evidence="4">
    <location>
        <begin position="101"/>
        <end position="242"/>
    </location>
</feature>
<evidence type="ECO:0000313" key="6">
    <source>
        <dbReference type="Proteomes" id="UP000552709"/>
    </source>
</evidence>
<dbReference type="InterPro" id="IPR036388">
    <property type="entry name" value="WH-like_DNA-bd_sf"/>
</dbReference>
<dbReference type="SUPFAM" id="SSF48452">
    <property type="entry name" value="TPR-like"/>
    <property type="match status" value="1"/>
</dbReference>
<dbReference type="Proteomes" id="UP000552709">
    <property type="component" value="Unassembled WGS sequence"/>
</dbReference>
<dbReference type="EMBL" id="JACHFL010000017">
    <property type="protein sequence ID" value="MBB5365314.1"/>
    <property type="molecule type" value="Genomic_DNA"/>
</dbReference>
<dbReference type="GO" id="GO:0000160">
    <property type="term" value="P:phosphorelay signal transduction system"/>
    <property type="evidence" value="ECO:0007669"/>
    <property type="project" value="InterPro"/>
</dbReference>
<organism evidence="5 6">
    <name type="scientific">Deinococcus humi</name>
    <dbReference type="NCBI Taxonomy" id="662880"/>
    <lineage>
        <taxon>Bacteria</taxon>
        <taxon>Thermotogati</taxon>
        <taxon>Deinococcota</taxon>
        <taxon>Deinococci</taxon>
        <taxon>Deinococcales</taxon>
        <taxon>Deinococcaceae</taxon>
        <taxon>Deinococcus</taxon>
    </lineage>
</organism>
<dbReference type="InterPro" id="IPR016032">
    <property type="entry name" value="Sig_transdc_resp-reg_C-effctor"/>
</dbReference>
<dbReference type="AlphaFoldDB" id="A0A7W8JY59"/>
<dbReference type="InterPro" id="IPR051677">
    <property type="entry name" value="AfsR-DnrI-RedD_regulator"/>
</dbReference>
<dbReference type="SMART" id="SM01043">
    <property type="entry name" value="BTAD"/>
    <property type="match status" value="1"/>
</dbReference>
<dbReference type="InterPro" id="IPR005158">
    <property type="entry name" value="BTAD"/>
</dbReference>
<keyword evidence="2 5" id="KW-0238">DNA-binding</keyword>
<sequence length="281" mass="31651">MTTMPTLSLRSLGRTEILREGQPVKWCAESARDLVLFLLSSPEGQTRDEIIDAIWHEDPTARSGNRFRVTLHRARTALGSLESITEEYGAYRLSDDVLRASDVFTLYASLGQAESTEGDARFFSLSQAIEAYTGDFLPHIQADWAQTAREEHRAAYTRACIERSVLHCEHLHCDLAVRDLVAALRADPFIGENYHQKLMTCLSVVEGKYAATEHYRRFVKFLHDDLSDTPMPETVELAEQVKAGERICQRGEREDAPLTHNCPLTSDGRCPGHYAELLQLA</sequence>
<dbReference type="Gene3D" id="1.25.40.10">
    <property type="entry name" value="Tetratricopeptide repeat domain"/>
    <property type="match status" value="1"/>
</dbReference>
<feature type="domain" description="OmpR/PhoB-type" evidence="3">
    <location>
        <begin position="21"/>
        <end position="93"/>
    </location>
</feature>
<dbReference type="RefSeq" id="WP_184136712.1">
    <property type="nucleotide sequence ID" value="NZ_JACHFL010000017.1"/>
</dbReference>